<reference evidence="2" key="2">
    <citation type="journal article" date="2023" name="BMC Genomics">
        <title>Pest status, molecular evolution, and epigenetic factors derived from the genome assembly of Frankliniella fusca, a thysanopteran phytovirus vector.</title>
        <authorList>
            <person name="Catto M.A."/>
            <person name="Labadie P.E."/>
            <person name="Jacobson A.L."/>
            <person name="Kennedy G.G."/>
            <person name="Srinivasan R."/>
            <person name="Hunt B.G."/>
        </authorList>
    </citation>
    <scope>NUCLEOTIDE SEQUENCE</scope>
    <source>
        <strain evidence="2">PL_HMW_Pooled</strain>
    </source>
</reference>
<keyword evidence="3" id="KW-1185">Reference proteome</keyword>
<reference evidence="2" key="1">
    <citation type="submission" date="2021-07" db="EMBL/GenBank/DDBJ databases">
        <authorList>
            <person name="Catto M.A."/>
            <person name="Jacobson A."/>
            <person name="Kennedy G."/>
            <person name="Labadie P."/>
            <person name="Hunt B.G."/>
            <person name="Srinivasan R."/>
        </authorList>
    </citation>
    <scope>NUCLEOTIDE SEQUENCE</scope>
    <source>
        <strain evidence="2">PL_HMW_Pooled</strain>
        <tissue evidence="2">Head</tissue>
    </source>
</reference>
<name>A0AAE1I7Q6_9NEOP</name>
<evidence type="ECO:0000313" key="2">
    <source>
        <dbReference type="EMBL" id="KAK3933339.1"/>
    </source>
</evidence>
<feature type="compositionally biased region" description="Low complexity" evidence="1">
    <location>
        <begin position="13"/>
        <end position="23"/>
    </location>
</feature>
<sequence length="138" mass="14343">MRFALRYAAGLVQQQEQQQQQEQHVSSSVAGNRVNRGRAVGDNRGTRSSSSSSSGSPVDSSDSSGGGGGLARLVKRVTTSLPSTARCAPGPRRWCPAPACGRSRGWALGLGGRLGALVPVVPLAAGARYTRLRGRSAR</sequence>
<gene>
    <name evidence="2" type="ORF">KUF71_017927</name>
</gene>
<dbReference type="AlphaFoldDB" id="A0AAE1I7Q6"/>
<feature type="compositionally biased region" description="Low complexity" evidence="1">
    <location>
        <begin position="48"/>
        <end position="63"/>
    </location>
</feature>
<evidence type="ECO:0000256" key="1">
    <source>
        <dbReference type="SAM" id="MobiDB-lite"/>
    </source>
</evidence>
<protein>
    <submittedName>
        <fullName evidence="2">X-linked retinitis pigmentosa GTPase regulator-interacting protein 1</fullName>
    </submittedName>
</protein>
<organism evidence="2 3">
    <name type="scientific">Frankliniella fusca</name>
    <dbReference type="NCBI Taxonomy" id="407009"/>
    <lineage>
        <taxon>Eukaryota</taxon>
        <taxon>Metazoa</taxon>
        <taxon>Ecdysozoa</taxon>
        <taxon>Arthropoda</taxon>
        <taxon>Hexapoda</taxon>
        <taxon>Insecta</taxon>
        <taxon>Pterygota</taxon>
        <taxon>Neoptera</taxon>
        <taxon>Paraneoptera</taxon>
        <taxon>Thysanoptera</taxon>
        <taxon>Terebrantia</taxon>
        <taxon>Thripoidea</taxon>
        <taxon>Thripidae</taxon>
        <taxon>Frankliniella</taxon>
    </lineage>
</organism>
<feature type="region of interest" description="Disordered" evidence="1">
    <location>
        <begin position="9"/>
        <end position="75"/>
    </location>
</feature>
<comment type="caution">
    <text evidence="2">The sequence shown here is derived from an EMBL/GenBank/DDBJ whole genome shotgun (WGS) entry which is preliminary data.</text>
</comment>
<accession>A0AAE1I7Q6</accession>
<dbReference type="EMBL" id="JAHWGI010001444">
    <property type="protein sequence ID" value="KAK3933339.1"/>
    <property type="molecule type" value="Genomic_DNA"/>
</dbReference>
<dbReference type="Proteomes" id="UP001219518">
    <property type="component" value="Unassembled WGS sequence"/>
</dbReference>
<evidence type="ECO:0000313" key="3">
    <source>
        <dbReference type="Proteomes" id="UP001219518"/>
    </source>
</evidence>
<proteinExistence type="predicted"/>